<feature type="transmembrane region" description="Helical" evidence="1">
    <location>
        <begin position="24"/>
        <end position="46"/>
    </location>
</feature>
<sequence length="569" mass="63570">MGTHRSSTFVYIRRFSYHSRRPPMLSQILLAVPAAYSVLLVSWHLLRRHLLAKHSGVRDLPHLQSRRPDKKISGTAVICGGSIAGLLTARVCHDHFERVVIVEAEAWVASEEGRKIDGWNQKMARSRVVQYTSLHACQSFLYTGLKSLFPNLEDECRRSDIRVLESNPRFNSSGVLFRIPFSSYKFKLPKTMYLSRSGFETFLRRLVLDKDSYPNIELVTGTVTDVLPDPADHSRLSTVVVRMDSGEQKFPASLVADCTGPARAGLKWLDRHGYDASGTLPAGKLPLSALKISYDQKLRYSSMMFRVNQAWLDRIPLPADIPNTGAIYTFLEDGVKQGRVFFALTRPDGNTFVAFVGQHETSRSMPTNLAELKVYVEGLNTVQPIPGWVFKVIDMLEEVNNSSTSVAILKVAPTTYVRYHQATNLPSNWVALGDSVMTLNPLFAEGCTKAFKGALALHNVLRAISVNTLPPNFSTKFFEEHFDKTDLMWQNTRLMDYALPTTVPLPGESLSSGSSLRWYISQLQHLAIDDEHAALVLYNSAAGLASPIDAFHPNLVAKILWTALVAKVF</sequence>
<gene>
    <name evidence="2" type="ORF">B0H15DRAFT_246671</name>
</gene>
<keyword evidence="3" id="KW-1185">Reference proteome</keyword>
<evidence type="ECO:0000313" key="2">
    <source>
        <dbReference type="EMBL" id="KAJ7090831.1"/>
    </source>
</evidence>
<accession>A0AAD6UAK7</accession>
<dbReference type="InterPro" id="IPR036188">
    <property type="entry name" value="FAD/NAD-bd_sf"/>
</dbReference>
<reference evidence="2" key="1">
    <citation type="submission" date="2023-03" db="EMBL/GenBank/DDBJ databases">
        <title>Massive genome expansion in bonnet fungi (Mycena s.s.) driven by repeated elements and novel gene families across ecological guilds.</title>
        <authorList>
            <consortium name="Lawrence Berkeley National Laboratory"/>
            <person name="Harder C.B."/>
            <person name="Miyauchi S."/>
            <person name="Viragh M."/>
            <person name="Kuo A."/>
            <person name="Thoen E."/>
            <person name="Andreopoulos B."/>
            <person name="Lu D."/>
            <person name="Skrede I."/>
            <person name="Drula E."/>
            <person name="Henrissat B."/>
            <person name="Morin E."/>
            <person name="Kohler A."/>
            <person name="Barry K."/>
            <person name="LaButti K."/>
            <person name="Morin E."/>
            <person name="Salamov A."/>
            <person name="Lipzen A."/>
            <person name="Mereny Z."/>
            <person name="Hegedus B."/>
            <person name="Baldrian P."/>
            <person name="Stursova M."/>
            <person name="Weitz H."/>
            <person name="Taylor A."/>
            <person name="Grigoriev I.V."/>
            <person name="Nagy L.G."/>
            <person name="Martin F."/>
            <person name="Kauserud H."/>
        </authorList>
    </citation>
    <scope>NUCLEOTIDE SEQUENCE</scope>
    <source>
        <strain evidence="2">CBHHK173m</strain>
    </source>
</reference>
<keyword evidence="1" id="KW-1133">Transmembrane helix</keyword>
<dbReference type="Proteomes" id="UP001222325">
    <property type="component" value="Unassembled WGS sequence"/>
</dbReference>
<organism evidence="2 3">
    <name type="scientific">Mycena belliarum</name>
    <dbReference type="NCBI Taxonomy" id="1033014"/>
    <lineage>
        <taxon>Eukaryota</taxon>
        <taxon>Fungi</taxon>
        <taxon>Dikarya</taxon>
        <taxon>Basidiomycota</taxon>
        <taxon>Agaricomycotina</taxon>
        <taxon>Agaricomycetes</taxon>
        <taxon>Agaricomycetidae</taxon>
        <taxon>Agaricales</taxon>
        <taxon>Marasmiineae</taxon>
        <taxon>Mycenaceae</taxon>
        <taxon>Mycena</taxon>
    </lineage>
</organism>
<name>A0AAD6UAK7_9AGAR</name>
<proteinExistence type="predicted"/>
<protein>
    <recommendedName>
        <fullName evidence="4">FAD/NAD(P)-binding domain-containing protein</fullName>
    </recommendedName>
</protein>
<dbReference type="Gene3D" id="3.50.50.60">
    <property type="entry name" value="FAD/NAD(P)-binding domain"/>
    <property type="match status" value="1"/>
</dbReference>
<keyword evidence="1" id="KW-0472">Membrane</keyword>
<comment type="caution">
    <text evidence="2">The sequence shown here is derived from an EMBL/GenBank/DDBJ whole genome shotgun (WGS) entry which is preliminary data.</text>
</comment>
<dbReference type="SUPFAM" id="SSF51905">
    <property type="entry name" value="FAD/NAD(P)-binding domain"/>
    <property type="match status" value="1"/>
</dbReference>
<evidence type="ECO:0008006" key="4">
    <source>
        <dbReference type="Google" id="ProtNLM"/>
    </source>
</evidence>
<dbReference type="EMBL" id="JARJCN010000021">
    <property type="protein sequence ID" value="KAJ7090831.1"/>
    <property type="molecule type" value="Genomic_DNA"/>
</dbReference>
<dbReference type="AlphaFoldDB" id="A0AAD6UAK7"/>
<evidence type="ECO:0000256" key="1">
    <source>
        <dbReference type="SAM" id="Phobius"/>
    </source>
</evidence>
<keyword evidence="1" id="KW-0812">Transmembrane</keyword>
<evidence type="ECO:0000313" key="3">
    <source>
        <dbReference type="Proteomes" id="UP001222325"/>
    </source>
</evidence>